<dbReference type="InterPro" id="IPR001757">
    <property type="entry name" value="P_typ_ATPase"/>
</dbReference>
<protein>
    <recommendedName>
        <fullName evidence="12">P-type ATPase A domain-containing protein</fullName>
    </recommendedName>
</protein>
<keyword evidence="7" id="KW-0460">Magnesium</keyword>
<accession>A0A176VXS1</accession>
<dbReference type="SUPFAM" id="SSF81653">
    <property type="entry name" value="Calcium ATPase, transduction domain A"/>
    <property type="match status" value="1"/>
</dbReference>
<dbReference type="Gene3D" id="2.70.150.10">
    <property type="entry name" value="Calcium-transporting ATPase, cytoplasmic transduction domain A"/>
    <property type="match status" value="1"/>
</dbReference>
<feature type="domain" description="P-type ATPase A" evidence="12">
    <location>
        <begin position="384"/>
        <end position="499"/>
    </location>
</feature>
<dbReference type="Proteomes" id="UP000077202">
    <property type="component" value="Unassembled WGS sequence"/>
</dbReference>
<gene>
    <name evidence="13" type="ORF">AXG93_1163s1070</name>
</gene>
<feature type="transmembrane region" description="Helical" evidence="11">
    <location>
        <begin position="1135"/>
        <end position="1154"/>
    </location>
</feature>
<keyword evidence="6" id="KW-0067">ATP-binding</keyword>
<organism evidence="13 14">
    <name type="scientific">Marchantia polymorpha subsp. ruderalis</name>
    <dbReference type="NCBI Taxonomy" id="1480154"/>
    <lineage>
        <taxon>Eukaryota</taxon>
        <taxon>Viridiplantae</taxon>
        <taxon>Streptophyta</taxon>
        <taxon>Embryophyta</taxon>
        <taxon>Marchantiophyta</taxon>
        <taxon>Marchantiopsida</taxon>
        <taxon>Marchantiidae</taxon>
        <taxon>Marchantiales</taxon>
        <taxon>Marchantiaceae</taxon>
        <taxon>Marchantia</taxon>
    </lineage>
</organism>
<dbReference type="PANTHER" id="PTHR45630:SF11">
    <property type="entry name" value="CATION-TRANSPORTING P-TYPE ATPASE N-TERMINAL DOMAIN-CONTAINING PROTEIN"/>
    <property type="match status" value="1"/>
</dbReference>
<comment type="similarity">
    <text evidence="2">Belongs to the cation transport ATPase (P-type) (TC 3.A.3) family. Type V subfamily.</text>
</comment>
<feature type="transmembrane region" description="Helical" evidence="11">
    <location>
        <begin position="342"/>
        <end position="367"/>
    </location>
</feature>
<dbReference type="SUPFAM" id="SSF81660">
    <property type="entry name" value="Metal cation-transporting ATPase, ATP-binding domain N"/>
    <property type="match status" value="1"/>
</dbReference>
<dbReference type="SUPFAM" id="SSF56784">
    <property type="entry name" value="HAD-like"/>
    <property type="match status" value="1"/>
</dbReference>
<dbReference type="GO" id="GO:0140358">
    <property type="term" value="F:P-type transmembrane transporter activity"/>
    <property type="evidence" value="ECO:0007669"/>
    <property type="project" value="InterPro"/>
</dbReference>
<keyword evidence="8" id="KW-1278">Translocase</keyword>
<dbReference type="InterPro" id="IPR059000">
    <property type="entry name" value="ATPase_P-type_domA"/>
</dbReference>
<dbReference type="InterPro" id="IPR008250">
    <property type="entry name" value="ATPase_P-typ_transduc_dom_A_sf"/>
</dbReference>
<dbReference type="GO" id="GO:0016887">
    <property type="term" value="F:ATP hydrolysis activity"/>
    <property type="evidence" value="ECO:0007669"/>
    <property type="project" value="InterPro"/>
</dbReference>
<evidence type="ECO:0000313" key="13">
    <source>
        <dbReference type="EMBL" id="OAE25072.1"/>
    </source>
</evidence>
<feature type="transmembrane region" description="Helical" evidence="11">
    <location>
        <begin position="1230"/>
        <end position="1251"/>
    </location>
</feature>
<keyword evidence="3 11" id="KW-0812">Transmembrane</keyword>
<dbReference type="InterPro" id="IPR023214">
    <property type="entry name" value="HAD_sf"/>
</dbReference>
<dbReference type="PROSITE" id="PS00154">
    <property type="entry name" value="ATPASE_E1_E2"/>
    <property type="match status" value="1"/>
</dbReference>
<dbReference type="EMBL" id="LVLJ01002405">
    <property type="protein sequence ID" value="OAE25072.1"/>
    <property type="molecule type" value="Genomic_DNA"/>
</dbReference>
<evidence type="ECO:0000256" key="6">
    <source>
        <dbReference type="ARBA" id="ARBA00022840"/>
    </source>
</evidence>
<name>A0A176VXS1_MARPO</name>
<comment type="subcellular location">
    <subcellularLocation>
        <location evidence="1">Membrane</location>
        <topology evidence="1">Multi-pass membrane protein</topology>
    </subcellularLocation>
</comment>
<feature type="transmembrane region" description="Helical" evidence="11">
    <location>
        <begin position="1084"/>
        <end position="1105"/>
    </location>
</feature>
<dbReference type="Pfam" id="PF00122">
    <property type="entry name" value="E1-E2_ATPase"/>
    <property type="match status" value="1"/>
</dbReference>
<dbReference type="InterPro" id="IPR023298">
    <property type="entry name" value="ATPase_P-typ_TM_dom_sf"/>
</dbReference>
<comment type="caution">
    <text evidence="13">The sequence shown here is derived from an EMBL/GenBank/DDBJ whole genome shotgun (WGS) entry which is preliminary data.</text>
</comment>
<dbReference type="SFLD" id="SFLDS00003">
    <property type="entry name" value="Haloacid_Dehalogenase"/>
    <property type="match status" value="1"/>
</dbReference>
<feature type="transmembrane region" description="Helical" evidence="11">
    <location>
        <begin position="1019"/>
        <end position="1039"/>
    </location>
</feature>
<dbReference type="InterPro" id="IPR036412">
    <property type="entry name" value="HAD-like_sf"/>
</dbReference>
<dbReference type="GO" id="GO:0016020">
    <property type="term" value="C:membrane"/>
    <property type="evidence" value="ECO:0007669"/>
    <property type="project" value="UniProtKB-SubCell"/>
</dbReference>
<keyword evidence="9 11" id="KW-1133">Transmembrane helix</keyword>
<evidence type="ECO:0000256" key="8">
    <source>
        <dbReference type="ARBA" id="ARBA00022967"/>
    </source>
</evidence>
<dbReference type="GO" id="GO:0046872">
    <property type="term" value="F:metal ion binding"/>
    <property type="evidence" value="ECO:0007669"/>
    <property type="project" value="UniProtKB-KW"/>
</dbReference>
<evidence type="ECO:0000256" key="2">
    <source>
        <dbReference type="ARBA" id="ARBA00006000"/>
    </source>
</evidence>
<evidence type="ECO:0000256" key="4">
    <source>
        <dbReference type="ARBA" id="ARBA00022723"/>
    </source>
</evidence>
<proteinExistence type="inferred from homology"/>
<dbReference type="SFLD" id="SFLDF00027">
    <property type="entry name" value="p-type_atpase"/>
    <property type="match status" value="1"/>
</dbReference>
<dbReference type="InterPro" id="IPR006544">
    <property type="entry name" value="P-type_TPase_V"/>
</dbReference>
<evidence type="ECO:0000256" key="5">
    <source>
        <dbReference type="ARBA" id="ARBA00022741"/>
    </source>
</evidence>
<evidence type="ECO:0000259" key="12">
    <source>
        <dbReference type="Pfam" id="PF00122"/>
    </source>
</evidence>
<dbReference type="SFLD" id="SFLDG00002">
    <property type="entry name" value="C1.7:_P-type_atpase_like"/>
    <property type="match status" value="1"/>
</dbReference>
<evidence type="ECO:0000256" key="11">
    <source>
        <dbReference type="SAM" id="Phobius"/>
    </source>
</evidence>
<feature type="transmembrane region" description="Helical" evidence="11">
    <location>
        <begin position="515"/>
        <end position="536"/>
    </location>
</feature>
<dbReference type="GO" id="GO:0005524">
    <property type="term" value="F:ATP binding"/>
    <property type="evidence" value="ECO:0007669"/>
    <property type="project" value="UniProtKB-KW"/>
</dbReference>
<dbReference type="NCBIfam" id="TIGR01494">
    <property type="entry name" value="ATPase_P-type"/>
    <property type="match status" value="1"/>
</dbReference>
<keyword evidence="14" id="KW-1185">Reference proteome</keyword>
<dbReference type="GO" id="GO:0019829">
    <property type="term" value="F:ATPase-coupled monoatomic cation transmembrane transporter activity"/>
    <property type="evidence" value="ECO:0007669"/>
    <property type="project" value="TreeGrafter"/>
</dbReference>
<dbReference type="SUPFAM" id="SSF81665">
    <property type="entry name" value="Calcium ATPase, transmembrane domain M"/>
    <property type="match status" value="1"/>
</dbReference>
<dbReference type="PANTHER" id="PTHR45630">
    <property type="entry name" value="CATION-TRANSPORTING ATPASE-RELATED"/>
    <property type="match status" value="1"/>
</dbReference>
<dbReference type="PRINTS" id="PR00121">
    <property type="entry name" value="NAKATPASE"/>
</dbReference>
<evidence type="ECO:0000256" key="7">
    <source>
        <dbReference type="ARBA" id="ARBA00022842"/>
    </source>
</evidence>
<dbReference type="PRINTS" id="PR00119">
    <property type="entry name" value="CATATPASE"/>
</dbReference>
<feature type="transmembrane region" description="Helical" evidence="11">
    <location>
        <begin position="1045"/>
        <end position="1063"/>
    </location>
</feature>
<evidence type="ECO:0000256" key="1">
    <source>
        <dbReference type="ARBA" id="ARBA00004141"/>
    </source>
</evidence>
<evidence type="ECO:0000256" key="3">
    <source>
        <dbReference type="ARBA" id="ARBA00022692"/>
    </source>
</evidence>
<reference evidence="13" key="1">
    <citation type="submission" date="2016-03" db="EMBL/GenBank/DDBJ databases">
        <title>Mechanisms controlling the formation of the plant cell surface in tip-growing cells are functionally conserved among land plants.</title>
        <authorList>
            <person name="Honkanen S."/>
            <person name="Jones V.A."/>
            <person name="Morieri G."/>
            <person name="Champion C."/>
            <person name="Hetherington A.J."/>
            <person name="Kelly S."/>
            <person name="Saint-Marcoux D."/>
            <person name="Proust H."/>
            <person name="Prescott H."/>
            <person name="Dolan L."/>
        </authorList>
    </citation>
    <scope>NUCLEOTIDE SEQUENCE [LARGE SCALE GENOMIC DNA]</scope>
    <source>
        <tissue evidence="13">Whole gametophyte</tissue>
    </source>
</reference>
<dbReference type="Gene3D" id="3.40.50.1000">
    <property type="entry name" value="HAD superfamily/HAD-like"/>
    <property type="match status" value="1"/>
</dbReference>
<dbReference type="Gene3D" id="3.40.1110.10">
    <property type="entry name" value="Calcium-transporting ATPase, cytoplasmic domain N"/>
    <property type="match status" value="1"/>
</dbReference>
<dbReference type="AlphaFoldDB" id="A0A176VXS1"/>
<keyword evidence="5" id="KW-0547">Nucleotide-binding</keyword>
<keyword evidence="10 11" id="KW-0472">Membrane</keyword>
<evidence type="ECO:0000313" key="14">
    <source>
        <dbReference type="Proteomes" id="UP000077202"/>
    </source>
</evidence>
<evidence type="ECO:0000256" key="10">
    <source>
        <dbReference type="ARBA" id="ARBA00023136"/>
    </source>
</evidence>
<evidence type="ECO:0000256" key="9">
    <source>
        <dbReference type="ARBA" id="ARBA00022989"/>
    </source>
</evidence>
<sequence length="1272" mass="143602">MPQYPTGPPICGTDEDPTCKVRITSATDGPLLVVYGYWGLNILSFTIFSIYKIRRLKRRPVEPFVVTQIHSEAAASGRGRKEQIWRGEKSEEVRLPLEEQRNLVFTGYKQTMFGTYCWSLAILTSVHWMALWMVLLLDTYNKCQVRGVDNLCFYGNYFIFGTYNFNGVVYFTLWWLMGIWYMAWIINRDQVQNWFRIPCSLSEASVVYVWAPHQREILCPDVSLLVRQARKLKNLVVSQERQGLSDTLKILQTENGTRFVLFQGHRFSFDGDSLHQSHFQVGSTYAAFLEASGGLSTMIAKSRLEELGPNEIPFHAEPFWFTIYDELFTLFHVYQTIMYFNYLYLAYLFMALLLIAVVVLSACVTIYTRRKSQLEIAKISEYRTDADVLRSGRWITIESQKMVPGDVVKLRSNWVLPCDAVLIKGFCVCDESSLTGESMPVQKYAAIISQDGYEPQGRGYRHTLFSGATVLQAGTCPSDEIIGVVSATGMGTSKGALLSTILYPERMIFKYDEELPIVFLCLLCYSVVCFVISLLFQNHNGQQSIWVTKFAYCSALFSQTVSPLLPVALEVGQLHSVERLKKLGVHCLNPKRIAIAGKIRLFCFDKTGTLTKNGLDFIGVHSSTRVDDRASFENQLFVLKNSRDINLLTMRGLATCHAVSRFGDQFVGNEVEVKMFSASGWDLIESVHEYPVVRKGKEKLTILKRHEFDHSRATMSVIVEDSWGVIHIYCKGSFEKIGDISEPASLPEDYLRISRDHALHGCYILGLSYSSHHVQVLFRNLGKPPSREEILSLSRDQVEDGLSFVALLLFRNELKSDTRVAIENLKDGQVRPVMVTGDNAQTGHYIARKCGMVEQHVPILLGDIEQPSGRVTWSRMGEVQDSLEPHLSTEDLLREQNKGFKNGLLELAVTGKAFNSLCQTEMMTKLLFYTRIHARFTPEDKVRLVTMHRDQGIVVGMCGDGGNDCGALRAAHAGLALSSAEASVVSPFTSVTQSVSSVVDLVREGRGCLHTSLACYKFLIIYGLTFSILKLACNWYGVIACEMDYIIIDSVAVLVLGYTMTLSQPAKRLSKERPTSSLLSPQTVASTLGIWIMNIIFLIIAIVYMKNLHGYVPWPAKYSLGNSWWTLGDNWEVTVIFYTVYSQFVTTSFAFTFGSSFRRSVFLNQGFFISWVVIMFMVSCVLLLSENAFTRSFHMASEQFNRPNPENPVWRAYQDAGGLPSPPMVFTQRLRLWLIIFSNMVGIILWSAGAIDGPVAKLLARRFPSKSLEFLT</sequence>
<feature type="transmembrane region" description="Helical" evidence="11">
    <location>
        <begin position="116"/>
        <end position="137"/>
    </location>
</feature>
<dbReference type="InterPro" id="IPR018303">
    <property type="entry name" value="ATPase_P-typ_P_site"/>
</dbReference>
<keyword evidence="4" id="KW-0479">Metal-binding</keyword>
<feature type="transmembrane region" description="Helical" evidence="11">
    <location>
        <begin position="32"/>
        <end position="51"/>
    </location>
</feature>
<dbReference type="InterPro" id="IPR044492">
    <property type="entry name" value="P_typ_ATPase_HD_dom"/>
</dbReference>
<dbReference type="InterPro" id="IPR023299">
    <property type="entry name" value="ATPase_P-typ_cyto_dom_N"/>
</dbReference>
<feature type="transmembrane region" description="Helical" evidence="11">
    <location>
        <begin position="1166"/>
        <end position="1185"/>
    </location>
</feature>
<feature type="transmembrane region" description="Helical" evidence="11">
    <location>
        <begin position="157"/>
        <end position="186"/>
    </location>
</feature>